<dbReference type="EC" id="3.5.4.33" evidence="8"/>
<dbReference type="GO" id="GO:0052717">
    <property type="term" value="F:tRNA-specific adenosine-34 deaminase activity"/>
    <property type="evidence" value="ECO:0007669"/>
    <property type="project" value="UniProtKB-UniRule"/>
</dbReference>
<keyword evidence="6 8" id="KW-0862">Zinc</keyword>
<dbReference type="RefSeq" id="WP_055244321.1">
    <property type="nucleotide sequence ID" value="NZ_CP071249.1"/>
</dbReference>
<evidence type="ECO:0000256" key="7">
    <source>
        <dbReference type="ARBA" id="ARBA00048045"/>
    </source>
</evidence>
<sequence length="162" mass="18059">MEHILFMQQAIEEANKAKAIGEVPIGAVIVKDGQIIARAHNLREKIQLSNAHAEMLAISKANEVVGSWRLEDCIMYVTLEPCPMCAGAIVQSRIPTVIYGAKDPKGGCCGTIYNLLDESKFNHQCEVISGVLEEECGQLLSDFFRELRQKKKQQRVDKQESN</sequence>
<evidence type="ECO:0000256" key="2">
    <source>
        <dbReference type="ARBA" id="ARBA00011738"/>
    </source>
</evidence>
<feature type="binding site" evidence="8">
    <location>
        <position position="85"/>
    </location>
    <ligand>
        <name>Zn(2+)</name>
        <dbReference type="ChEBI" id="CHEBI:29105"/>
        <note>catalytic</note>
    </ligand>
</feature>
<evidence type="ECO:0000313" key="10">
    <source>
        <dbReference type="EMBL" id="UUF05014.1"/>
    </source>
</evidence>
<dbReference type="AlphaFoldDB" id="A0A9Q9FFI9"/>
<evidence type="ECO:0000313" key="13">
    <source>
        <dbReference type="Proteomes" id="UP001058072"/>
    </source>
</evidence>
<evidence type="ECO:0000313" key="12">
    <source>
        <dbReference type="Proteomes" id="UP001058016"/>
    </source>
</evidence>
<dbReference type="SUPFAM" id="SSF53927">
    <property type="entry name" value="Cytidine deaminase-like"/>
    <property type="match status" value="1"/>
</dbReference>
<proteinExistence type="inferred from homology"/>
<dbReference type="PROSITE" id="PS51747">
    <property type="entry name" value="CYT_DCMP_DEAMINASES_2"/>
    <property type="match status" value="1"/>
</dbReference>
<dbReference type="InterPro" id="IPR028883">
    <property type="entry name" value="tRNA_aden_deaminase"/>
</dbReference>
<dbReference type="Proteomes" id="UP001058016">
    <property type="component" value="Chromosome"/>
</dbReference>
<organism evidence="11 13">
    <name type="scientific">Turicibacter bilis</name>
    <dbReference type="NCBI Taxonomy" id="2735723"/>
    <lineage>
        <taxon>Bacteria</taxon>
        <taxon>Bacillati</taxon>
        <taxon>Bacillota</taxon>
        <taxon>Erysipelotrichia</taxon>
        <taxon>Erysipelotrichales</taxon>
        <taxon>Turicibacteraceae</taxon>
        <taxon>Turicibacter</taxon>
    </lineage>
</organism>
<feature type="binding site" evidence="8">
    <location>
        <position position="82"/>
    </location>
    <ligand>
        <name>Zn(2+)</name>
        <dbReference type="ChEBI" id="CHEBI:29105"/>
        <note>catalytic</note>
    </ligand>
</feature>
<comment type="similarity">
    <text evidence="1">Belongs to the cytidine and deoxycytidylate deaminase family. ADAT2 subfamily.</text>
</comment>
<comment type="subunit">
    <text evidence="2 8">Homodimer.</text>
</comment>
<evidence type="ECO:0000259" key="9">
    <source>
        <dbReference type="PROSITE" id="PS51747"/>
    </source>
</evidence>
<protein>
    <recommendedName>
        <fullName evidence="8">tRNA-specific adenosine deaminase</fullName>
        <ecNumber evidence="8">3.5.4.33</ecNumber>
    </recommendedName>
</protein>
<gene>
    <name evidence="8 11" type="primary">tadA</name>
    <name evidence="10" type="ORF">J0J69_07760</name>
    <name evidence="11" type="ORF">J0J70_06205</name>
</gene>
<feature type="active site" description="Proton donor" evidence="8">
    <location>
        <position position="54"/>
    </location>
</feature>
<evidence type="ECO:0000256" key="8">
    <source>
        <dbReference type="HAMAP-Rule" id="MF_00972"/>
    </source>
</evidence>
<evidence type="ECO:0000313" key="11">
    <source>
        <dbReference type="EMBL" id="UUF09538.1"/>
    </source>
</evidence>
<comment type="function">
    <text evidence="8">Catalyzes the deamination of adenosine to inosine at the wobble position 34 of tRNA(Arg2).</text>
</comment>
<feature type="domain" description="CMP/dCMP-type deaminase" evidence="9">
    <location>
        <begin position="1"/>
        <end position="147"/>
    </location>
</feature>
<keyword evidence="5 8" id="KW-0378">Hydrolase</keyword>
<name>A0A9Q9FFI9_9FIRM</name>
<dbReference type="PANTHER" id="PTHR11079">
    <property type="entry name" value="CYTOSINE DEAMINASE FAMILY MEMBER"/>
    <property type="match status" value="1"/>
</dbReference>
<dbReference type="PANTHER" id="PTHR11079:SF202">
    <property type="entry name" value="TRNA-SPECIFIC ADENOSINE DEAMINASE"/>
    <property type="match status" value="1"/>
</dbReference>
<dbReference type="CDD" id="cd01285">
    <property type="entry name" value="nucleoside_deaminase"/>
    <property type="match status" value="1"/>
</dbReference>
<dbReference type="InterPro" id="IPR058535">
    <property type="entry name" value="MafB19-deam"/>
</dbReference>
<dbReference type="Proteomes" id="UP001058072">
    <property type="component" value="Chromosome"/>
</dbReference>
<dbReference type="Pfam" id="PF14437">
    <property type="entry name" value="MafB19-deam"/>
    <property type="match status" value="1"/>
</dbReference>
<dbReference type="EMBL" id="CP071250">
    <property type="protein sequence ID" value="UUF09538.1"/>
    <property type="molecule type" value="Genomic_DNA"/>
</dbReference>
<evidence type="ECO:0000256" key="1">
    <source>
        <dbReference type="ARBA" id="ARBA00010669"/>
    </source>
</evidence>
<dbReference type="InterPro" id="IPR016192">
    <property type="entry name" value="APOBEC/CMP_deaminase_Zn-bd"/>
</dbReference>
<dbReference type="InterPro" id="IPR016193">
    <property type="entry name" value="Cytidine_deaminase-like"/>
</dbReference>
<feature type="binding site" evidence="8">
    <location>
        <position position="52"/>
    </location>
    <ligand>
        <name>Zn(2+)</name>
        <dbReference type="ChEBI" id="CHEBI:29105"/>
        <note>catalytic</note>
    </ligand>
</feature>
<comment type="cofactor">
    <cofactor evidence="8">
        <name>Zn(2+)</name>
        <dbReference type="ChEBI" id="CHEBI:29105"/>
    </cofactor>
    <text evidence="8">Binds 1 zinc ion per subunit.</text>
</comment>
<dbReference type="GO" id="GO:0008270">
    <property type="term" value="F:zinc ion binding"/>
    <property type="evidence" value="ECO:0007669"/>
    <property type="project" value="UniProtKB-UniRule"/>
</dbReference>
<evidence type="ECO:0000256" key="5">
    <source>
        <dbReference type="ARBA" id="ARBA00022801"/>
    </source>
</evidence>
<dbReference type="Gene3D" id="3.40.140.10">
    <property type="entry name" value="Cytidine Deaminase, domain 2"/>
    <property type="match status" value="1"/>
</dbReference>
<dbReference type="EMBL" id="CP071249">
    <property type="protein sequence ID" value="UUF05014.1"/>
    <property type="molecule type" value="Genomic_DNA"/>
</dbReference>
<dbReference type="GO" id="GO:0002100">
    <property type="term" value="P:tRNA wobble adenosine to inosine editing"/>
    <property type="evidence" value="ECO:0007669"/>
    <property type="project" value="UniProtKB-UniRule"/>
</dbReference>
<dbReference type="NCBIfam" id="NF008113">
    <property type="entry name" value="PRK10860.1"/>
    <property type="match status" value="1"/>
</dbReference>
<keyword evidence="3 8" id="KW-0819">tRNA processing</keyword>
<comment type="catalytic activity">
    <reaction evidence="7 8">
        <text>adenosine(34) in tRNA + H2O + H(+) = inosine(34) in tRNA + NH4(+)</text>
        <dbReference type="Rhea" id="RHEA:43168"/>
        <dbReference type="Rhea" id="RHEA-COMP:10373"/>
        <dbReference type="Rhea" id="RHEA-COMP:10374"/>
        <dbReference type="ChEBI" id="CHEBI:15377"/>
        <dbReference type="ChEBI" id="CHEBI:15378"/>
        <dbReference type="ChEBI" id="CHEBI:28938"/>
        <dbReference type="ChEBI" id="CHEBI:74411"/>
        <dbReference type="ChEBI" id="CHEBI:82852"/>
        <dbReference type="EC" id="3.5.4.33"/>
    </reaction>
</comment>
<evidence type="ECO:0000256" key="6">
    <source>
        <dbReference type="ARBA" id="ARBA00022833"/>
    </source>
</evidence>
<keyword evidence="12" id="KW-1185">Reference proteome</keyword>
<reference evidence="11 12" key="1">
    <citation type="submission" date="2021-03" db="EMBL/GenBank/DDBJ databases">
        <title>Comparative Genomics and Metabolomics in the genus Turicibacter.</title>
        <authorList>
            <person name="Maki J."/>
            <person name="Looft T."/>
        </authorList>
    </citation>
    <scope>NUCLEOTIDE SEQUENCE</scope>
    <source>
        <strain evidence="11">ISU324</strain>
        <strain evidence="10 12">MMM721</strain>
    </source>
</reference>
<keyword evidence="4 8" id="KW-0479">Metal-binding</keyword>
<dbReference type="HAMAP" id="MF_00972">
    <property type="entry name" value="tRNA_aden_deaminase"/>
    <property type="match status" value="1"/>
</dbReference>
<evidence type="ECO:0000256" key="4">
    <source>
        <dbReference type="ARBA" id="ARBA00022723"/>
    </source>
</evidence>
<dbReference type="FunFam" id="3.40.140.10:FF:000005">
    <property type="entry name" value="tRNA-specific adenosine deaminase"/>
    <property type="match status" value="1"/>
</dbReference>
<accession>A0A9Q9FFI9</accession>
<dbReference type="InterPro" id="IPR002125">
    <property type="entry name" value="CMP_dCMP_dom"/>
</dbReference>
<dbReference type="PROSITE" id="PS00903">
    <property type="entry name" value="CYT_DCMP_DEAMINASES_1"/>
    <property type="match status" value="1"/>
</dbReference>
<evidence type="ECO:0000256" key="3">
    <source>
        <dbReference type="ARBA" id="ARBA00022694"/>
    </source>
</evidence>